<name>A0A249L5Q5_9ACTN</name>
<accession>A0A249L5Q5</accession>
<evidence type="ECO:0000313" key="2">
    <source>
        <dbReference type="EMBL" id="ASY24324.1"/>
    </source>
</evidence>
<keyword evidence="3" id="KW-1185">Reference proteome</keyword>
<protein>
    <submittedName>
        <fullName evidence="2">GDP-4-dehydro-6-deoxy-D-mannose reductase</fullName>
    </submittedName>
</protein>
<dbReference type="Gene3D" id="3.90.25.10">
    <property type="entry name" value="UDP-galactose 4-epimerase, domain 1"/>
    <property type="match status" value="1"/>
</dbReference>
<dbReference type="Proteomes" id="UP000217210">
    <property type="component" value="Chromosome"/>
</dbReference>
<dbReference type="Gene3D" id="3.40.50.720">
    <property type="entry name" value="NAD(P)-binding Rossmann-like Domain"/>
    <property type="match status" value="1"/>
</dbReference>
<dbReference type="Pfam" id="PF16363">
    <property type="entry name" value="GDP_Man_Dehyd"/>
    <property type="match status" value="1"/>
</dbReference>
<dbReference type="OrthoDB" id="9801785at2"/>
<proteinExistence type="predicted"/>
<dbReference type="AlphaFoldDB" id="A0A249L5Q5"/>
<dbReference type="PANTHER" id="PTHR43000">
    <property type="entry name" value="DTDP-D-GLUCOSE 4,6-DEHYDRATASE-RELATED"/>
    <property type="match status" value="1"/>
</dbReference>
<evidence type="ECO:0000259" key="1">
    <source>
        <dbReference type="Pfam" id="PF16363"/>
    </source>
</evidence>
<dbReference type="InterPro" id="IPR036291">
    <property type="entry name" value="NAD(P)-bd_dom_sf"/>
</dbReference>
<gene>
    <name evidence="2" type="ORF">B1sIIB91_05480</name>
</gene>
<dbReference type="SUPFAM" id="SSF51735">
    <property type="entry name" value="NAD(P)-binding Rossmann-fold domains"/>
    <property type="match status" value="1"/>
</dbReference>
<sequence>MLKALITGGNGFVGRHLQSYLRNTVGEKGEYTISIFDLSMGDDVRNFESIRTRIDQFQPDYIFHLAAQAYVPESTMNPRRGFETNLTGTLNLLEAVRQTGMHSRILVSGTSEEYGYDRDDSELTEESVAKPTTPYGVSKLAATTLCSTYSRIYGINIVVTRAWNHIGPGASPSYAVSAFAKRVAEAEKFGTIINHGNLDAVRNYTDVRDIVRAYRLAIDLESGIYNLASQNTVSTREVLSQLTNMAVTQVQTNENPHLFRQMSNKFPRPNYSKFSKLTGWEPKFQMKETLLDTLDFWRDAV</sequence>
<evidence type="ECO:0000313" key="3">
    <source>
        <dbReference type="Proteomes" id="UP000217210"/>
    </source>
</evidence>
<dbReference type="KEGG" id="nab:B1sIIB91_05480"/>
<dbReference type="EMBL" id="CP016779">
    <property type="protein sequence ID" value="ASY24324.1"/>
    <property type="molecule type" value="Genomic_DNA"/>
</dbReference>
<reference evidence="2 3" key="1">
    <citation type="submission" date="2016-07" db="EMBL/GenBank/DDBJ databases">
        <title>High microdiversification within the ubiquitous acI lineage of Actinobacteria.</title>
        <authorList>
            <person name="Neuenschwander S.M."/>
            <person name="Salcher M."/>
            <person name="Ghai R."/>
            <person name="Pernthaler J."/>
        </authorList>
    </citation>
    <scope>NUCLEOTIDE SEQUENCE [LARGE SCALE GENOMIC DNA]</scope>
    <source>
        <strain evidence="2">MMS-IIB-91</strain>
    </source>
</reference>
<feature type="domain" description="NAD(P)-binding" evidence="1">
    <location>
        <begin position="5"/>
        <end position="290"/>
    </location>
</feature>
<dbReference type="RefSeq" id="WP_095688582.1">
    <property type="nucleotide sequence ID" value="NZ_CP016779.1"/>
</dbReference>
<organism evidence="2 3">
    <name type="scientific">Candidatus Nanopelagicus abundans</name>
    <dbReference type="NCBI Taxonomy" id="1884916"/>
    <lineage>
        <taxon>Bacteria</taxon>
        <taxon>Bacillati</taxon>
        <taxon>Actinomycetota</taxon>
        <taxon>Actinomycetes</taxon>
        <taxon>Candidatus Nanopelagicales</taxon>
        <taxon>Candidatus Nanopelagicaceae</taxon>
        <taxon>Candidatus Nanopelagicus</taxon>
    </lineage>
</organism>
<dbReference type="InterPro" id="IPR016040">
    <property type="entry name" value="NAD(P)-bd_dom"/>
</dbReference>